<name>A0A4Y9Y1Z7_9APHY</name>
<comment type="caution">
    <text evidence="1">The sequence shown here is derived from an EMBL/GenBank/DDBJ whole genome shotgun (WGS) entry which is preliminary data.</text>
</comment>
<evidence type="ECO:0000313" key="1">
    <source>
        <dbReference type="EMBL" id="TFY56112.1"/>
    </source>
</evidence>
<organism evidence="1 2">
    <name type="scientific">Rhodofomes roseus</name>
    <dbReference type="NCBI Taxonomy" id="34475"/>
    <lineage>
        <taxon>Eukaryota</taxon>
        <taxon>Fungi</taxon>
        <taxon>Dikarya</taxon>
        <taxon>Basidiomycota</taxon>
        <taxon>Agaricomycotina</taxon>
        <taxon>Agaricomycetes</taxon>
        <taxon>Polyporales</taxon>
        <taxon>Rhodofomes</taxon>
    </lineage>
</organism>
<evidence type="ECO:0000313" key="2">
    <source>
        <dbReference type="Proteomes" id="UP000298390"/>
    </source>
</evidence>
<proteinExistence type="predicted"/>
<dbReference type="EMBL" id="SEKV01000532">
    <property type="protein sequence ID" value="TFY56112.1"/>
    <property type="molecule type" value="Genomic_DNA"/>
</dbReference>
<gene>
    <name evidence="1" type="ORF">EVJ58_g7841</name>
</gene>
<dbReference type="AlphaFoldDB" id="A0A4Y9Y1Z7"/>
<accession>A0A4Y9Y1Z7</accession>
<dbReference type="Proteomes" id="UP000298390">
    <property type="component" value="Unassembled WGS sequence"/>
</dbReference>
<reference evidence="1 2" key="1">
    <citation type="submission" date="2019-01" db="EMBL/GenBank/DDBJ databases">
        <title>Genome sequencing of the rare red list fungi Fomitopsis rosea.</title>
        <authorList>
            <person name="Buettner E."/>
            <person name="Kellner H."/>
        </authorList>
    </citation>
    <scope>NUCLEOTIDE SEQUENCE [LARGE SCALE GENOMIC DNA]</scope>
    <source>
        <strain evidence="1 2">DSM 105464</strain>
    </source>
</reference>
<sequence>MCCACLSNPKYRIDHIKEYWDDFYLEKAQKLIKKKMKAYAAKFDSNGHVLDSTTSVKYHKH</sequence>
<protein>
    <submittedName>
        <fullName evidence="1">Uncharacterized protein</fullName>
    </submittedName>
</protein>